<dbReference type="InterPro" id="IPR043128">
    <property type="entry name" value="Rev_trsase/Diguanyl_cyclase"/>
</dbReference>
<keyword evidence="8" id="KW-0239">DNA-directed DNA polymerase</keyword>
<dbReference type="FunFam" id="3.30.70.270:FF:000020">
    <property type="entry name" value="Transposon Tf2-6 polyprotein-like Protein"/>
    <property type="match status" value="1"/>
</dbReference>
<dbReference type="PANTHER" id="PTHR37984">
    <property type="entry name" value="PROTEIN CBG26694"/>
    <property type="match status" value="1"/>
</dbReference>
<evidence type="ECO:0000256" key="2">
    <source>
        <dbReference type="ARBA" id="ARBA00022723"/>
    </source>
</evidence>
<keyword evidence="3" id="KW-0064">Aspartyl protease</keyword>
<dbReference type="Pfam" id="PF24626">
    <property type="entry name" value="SH3_Tf2-1"/>
    <property type="match status" value="1"/>
</dbReference>
<keyword evidence="6" id="KW-0229">DNA integration</keyword>
<keyword evidence="9" id="KW-0238">DNA-binding</keyword>
<feature type="domain" description="Integrase catalytic" evidence="12">
    <location>
        <begin position="256"/>
        <end position="422"/>
    </location>
</feature>
<dbReference type="Gene3D" id="3.30.70.270">
    <property type="match status" value="1"/>
</dbReference>
<dbReference type="GO" id="GO:0003887">
    <property type="term" value="F:DNA-directed DNA polymerase activity"/>
    <property type="evidence" value="ECO:0007669"/>
    <property type="project" value="UniProtKB-KW"/>
</dbReference>
<evidence type="ECO:0000256" key="6">
    <source>
        <dbReference type="ARBA" id="ARBA00022908"/>
    </source>
</evidence>
<evidence type="ECO:0000256" key="9">
    <source>
        <dbReference type="ARBA" id="ARBA00023125"/>
    </source>
</evidence>
<dbReference type="GO" id="GO:0003677">
    <property type="term" value="F:DNA binding"/>
    <property type="evidence" value="ECO:0007669"/>
    <property type="project" value="UniProtKB-KW"/>
</dbReference>
<dbReference type="GO" id="GO:0015074">
    <property type="term" value="P:DNA integration"/>
    <property type="evidence" value="ECO:0007669"/>
    <property type="project" value="UniProtKB-KW"/>
</dbReference>
<proteinExistence type="predicted"/>
<evidence type="ECO:0000256" key="1">
    <source>
        <dbReference type="ARBA" id="ARBA00022670"/>
    </source>
</evidence>
<feature type="compositionally biased region" description="Pro residues" evidence="11">
    <location>
        <begin position="570"/>
        <end position="579"/>
    </location>
</feature>
<reference evidence="13 14" key="1">
    <citation type="journal article" date="2012" name="Nat. Biotechnol.">
        <title>Draft genome sequence of pigeonpea (Cajanus cajan), an orphan legume crop of resource-poor farmers.</title>
        <authorList>
            <person name="Varshney R.K."/>
            <person name="Chen W."/>
            <person name="Li Y."/>
            <person name="Bharti A.K."/>
            <person name="Saxena R.K."/>
            <person name="Schlueter J.A."/>
            <person name="Donoghue M.T."/>
            <person name="Azam S."/>
            <person name="Fan G."/>
            <person name="Whaley A.M."/>
            <person name="Farmer A.D."/>
            <person name="Sheridan J."/>
            <person name="Iwata A."/>
            <person name="Tuteja R."/>
            <person name="Penmetsa R.V."/>
            <person name="Wu W."/>
            <person name="Upadhyaya H.D."/>
            <person name="Yang S.P."/>
            <person name="Shah T."/>
            <person name="Saxena K.B."/>
            <person name="Michael T."/>
            <person name="McCombie W.R."/>
            <person name="Yang B."/>
            <person name="Zhang G."/>
            <person name="Yang H."/>
            <person name="Wang J."/>
            <person name="Spillane C."/>
            <person name="Cook D.R."/>
            <person name="May G.D."/>
            <person name="Xu X."/>
            <person name="Jackson S.A."/>
        </authorList>
    </citation>
    <scope>NUCLEOTIDE SEQUENCE [LARGE SCALE GENOMIC DNA]</scope>
    <source>
        <strain evidence="14">cv. Asha</strain>
    </source>
</reference>
<dbReference type="GO" id="GO:0006508">
    <property type="term" value="P:proteolysis"/>
    <property type="evidence" value="ECO:0007669"/>
    <property type="project" value="UniProtKB-KW"/>
</dbReference>
<gene>
    <name evidence="13" type="ORF">KK1_006959</name>
</gene>
<dbReference type="AlphaFoldDB" id="A0A151U4R1"/>
<dbReference type="InterPro" id="IPR050951">
    <property type="entry name" value="Retrovirus_Pol_polyprotein"/>
</dbReference>
<dbReference type="InterPro" id="IPR043502">
    <property type="entry name" value="DNA/RNA_pol_sf"/>
</dbReference>
<dbReference type="Gramene" id="C.cajan_06769.t">
    <property type="protein sequence ID" value="C.cajan_06769.t"/>
    <property type="gene ID" value="C.cajan_06769"/>
</dbReference>
<name>A0A151U4R1_CAJCA</name>
<organism evidence="13 14">
    <name type="scientific">Cajanus cajan</name>
    <name type="common">Pigeon pea</name>
    <name type="synonym">Cajanus indicus</name>
    <dbReference type="NCBI Taxonomy" id="3821"/>
    <lineage>
        <taxon>Eukaryota</taxon>
        <taxon>Viridiplantae</taxon>
        <taxon>Streptophyta</taxon>
        <taxon>Embryophyta</taxon>
        <taxon>Tracheophyta</taxon>
        <taxon>Spermatophyta</taxon>
        <taxon>Magnoliopsida</taxon>
        <taxon>eudicotyledons</taxon>
        <taxon>Gunneridae</taxon>
        <taxon>Pentapetalae</taxon>
        <taxon>rosids</taxon>
        <taxon>fabids</taxon>
        <taxon>Fabales</taxon>
        <taxon>Fabaceae</taxon>
        <taxon>Papilionoideae</taxon>
        <taxon>50 kb inversion clade</taxon>
        <taxon>NPAAA clade</taxon>
        <taxon>indigoferoid/millettioid clade</taxon>
        <taxon>Phaseoleae</taxon>
        <taxon>Cajanus</taxon>
    </lineage>
</organism>
<keyword evidence="8" id="KW-0548">Nucleotidyltransferase</keyword>
<keyword evidence="10" id="KW-0233">DNA recombination</keyword>
<dbReference type="SUPFAM" id="SSF56672">
    <property type="entry name" value="DNA/RNA polymerases"/>
    <property type="match status" value="1"/>
</dbReference>
<evidence type="ECO:0000256" key="3">
    <source>
        <dbReference type="ARBA" id="ARBA00022750"/>
    </source>
</evidence>
<dbReference type="InterPro" id="IPR056924">
    <property type="entry name" value="SH3_Tf2-1"/>
</dbReference>
<dbReference type="GO" id="GO:0004190">
    <property type="term" value="F:aspartic-type endopeptidase activity"/>
    <property type="evidence" value="ECO:0007669"/>
    <property type="project" value="UniProtKB-KW"/>
</dbReference>
<keyword evidence="7" id="KW-0695">RNA-directed DNA polymerase</keyword>
<evidence type="ECO:0000313" key="13">
    <source>
        <dbReference type="EMBL" id="KYP74287.1"/>
    </source>
</evidence>
<evidence type="ECO:0000256" key="4">
    <source>
        <dbReference type="ARBA" id="ARBA00022801"/>
    </source>
</evidence>
<dbReference type="Pfam" id="PF17919">
    <property type="entry name" value="RT_RNaseH_2"/>
    <property type="match status" value="1"/>
</dbReference>
<dbReference type="Gene3D" id="1.10.340.70">
    <property type="match status" value="1"/>
</dbReference>
<dbReference type="InterPro" id="IPR041588">
    <property type="entry name" value="Integrase_H2C2"/>
</dbReference>
<keyword evidence="14" id="KW-1185">Reference proteome</keyword>
<dbReference type="EMBL" id="CM003604">
    <property type="protein sequence ID" value="KYP74287.1"/>
    <property type="molecule type" value="Genomic_DNA"/>
</dbReference>
<dbReference type="Gene3D" id="3.30.420.10">
    <property type="entry name" value="Ribonuclease H-like superfamily/Ribonuclease H"/>
    <property type="match status" value="1"/>
</dbReference>
<dbReference type="Proteomes" id="UP000075243">
    <property type="component" value="Chromosome 2"/>
</dbReference>
<evidence type="ECO:0000313" key="14">
    <source>
        <dbReference type="Proteomes" id="UP000075243"/>
    </source>
</evidence>
<dbReference type="SUPFAM" id="SSF53098">
    <property type="entry name" value="Ribonuclease H-like"/>
    <property type="match status" value="1"/>
</dbReference>
<feature type="region of interest" description="Disordered" evidence="11">
    <location>
        <begin position="563"/>
        <end position="592"/>
    </location>
</feature>
<evidence type="ECO:0000256" key="8">
    <source>
        <dbReference type="ARBA" id="ARBA00022932"/>
    </source>
</evidence>
<evidence type="ECO:0000256" key="7">
    <source>
        <dbReference type="ARBA" id="ARBA00022918"/>
    </source>
</evidence>
<evidence type="ECO:0000259" key="12">
    <source>
        <dbReference type="PROSITE" id="PS50994"/>
    </source>
</evidence>
<dbReference type="Pfam" id="PF17921">
    <property type="entry name" value="Integrase_H2C2"/>
    <property type="match status" value="1"/>
</dbReference>
<dbReference type="GO" id="GO:0003964">
    <property type="term" value="F:RNA-directed DNA polymerase activity"/>
    <property type="evidence" value="ECO:0007669"/>
    <property type="project" value="UniProtKB-KW"/>
</dbReference>
<dbReference type="InterPro" id="IPR036397">
    <property type="entry name" value="RNaseH_sf"/>
</dbReference>
<sequence>MPSVAYLGHIISGQGVQPDPEKIQAIVAWPPPRSLTALRGFLGLTGFYRKFVRNYAAIATPLTDLLCSPTFQWSLQAQQAFTELKSKITSVPVLALPDFNSPFVIETNASGTAIGVVLSQHGHPIAFFSKRLCPKLQAAFVYVCEMLAVTEAIKKWRQELVNKLLQVDNGQDLFTFCNGLLYFKERLFVPDLNDFRLQLLKEFHCTPVAGHSGLNPTVCRLAAIFYWPGLYSDARKFIRECPTCQHNKYMPTKKFGLLQPLKTANRVWEDISMDFITHLPKSFGHSTIWVVCDRLTKFAHFIALPAHFTAPQLARRFMVEIFKIHGFPKSIVLDRDPLFVSSFWRELFRAQGTTLAFSSAYHPQSDGQSEVLNRCLEAYLRCFVSDHPRAWYQYLHLAEYWHNTSFHTSIDTSPFHALYGRAPPSPTDALRDSSSTSVDLLLQEHKKILTEIKVHLSKARQRMKHFVNLHYHDVTFQPSDWVLLKLQPYRQTSVLRRTSQKLAKRYYGPFQIRRCIGSVAYELLLPDTARIHPVFHVSLLRPYKGNDPLHHFRDLSPHRIDATATSSYLPSPPTEPAEGPPSNDFNRVQRIL</sequence>
<keyword evidence="8" id="KW-0808">Transferase</keyword>
<dbReference type="PANTHER" id="PTHR37984:SF15">
    <property type="entry name" value="INTEGRASE CATALYTIC DOMAIN-CONTAINING PROTEIN"/>
    <property type="match status" value="1"/>
</dbReference>
<protein>
    <submittedName>
        <fullName evidence="13">Retrotransposable element Tf2</fullName>
    </submittedName>
</protein>
<dbReference type="InterPro" id="IPR041577">
    <property type="entry name" value="RT_RNaseH_2"/>
</dbReference>
<keyword evidence="2" id="KW-0479">Metal-binding</keyword>
<accession>A0A151U4R1</accession>
<dbReference type="InterPro" id="IPR001584">
    <property type="entry name" value="Integrase_cat-core"/>
</dbReference>
<dbReference type="GO" id="GO:0046872">
    <property type="term" value="F:metal ion binding"/>
    <property type="evidence" value="ECO:0007669"/>
    <property type="project" value="UniProtKB-KW"/>
</dbReference>
<dbReference type="PROSITE" id="PS50994">
    <property type="entry name" value="INTEGRASE"/>
    <property type="match status" value="1"/>
</dbReference>
<evidence type="ECO:0000256" key="11">
    <source>
        <dbReference type="SAM" id="MobiDB-lite"/>
    </source>
</evidence>
<keyword evidence="1" id="KW-0645">Protease</keyword>
<evidence type="ECO:0000256" key="5">
    <source>
        <dbReference type="ARBA" id="ARBA00022842"/>
    </source>
</evidence>
<keyword evidence="4" id="KW-0378">Hydrolase</keyword>
<evidence type="ECO:0000256" key="10">
    <source>
        <dbReference type="ARBA" id="ARBA00023172"/>
    </source>
</evidence>
<keyword evidence="5" id="KW-0460">Magnesium</keyword>
<dbReference type="InterPro" id="IPR012337">
    <property type="entry name" value="RNaseH-like_sf"/>
</dbReference>
<dbReference type="GO" id="GO:0006310">
    <property type="term" value="P:DNA recombination"/>
    <property type="evidence" value="ECO:0007669"/>
    <property type="project" value="UniProtKB-KW"/>
</dbReference>